<feature type="region of interest" description="Disordered" evidence="1">
    <location>
        <begin position="383"/>
        <end position="406"/>
    </location>
</feature>
<feature type="compositionally biased region" description="Polar residues" evidence="1">
    <location>
        <begin position="97"/>
        <end position="111"/>
    </location>
</feature>
<dbReference type="PATRIC" id="fig|273678.4.peg.2375"/>
<feature type="region of interest" description="Disordered" evidence="1">
    <location>
        <begin position="1"/>
        <end position="24"/>
    </location>
</feature>
<evidence type="ECO:0000313" key="3">
    <source>
        <dbReference type="Proteomes" id="UP000033900"/>
    </source>
</evidence>
<name>A0A0M2HLK5_9MICO</name>
<comment type="caution">
    <text evidence="2">The sequence shown here is derived from an EMBL/GenBank/DDBJ whole genome shotgun (WGS) entry which is preliminary data.</text>
</comment>
<feature type="compositionally biased region" description="Low complexity" evidence="1">
    <location>
        <begin position="52"/>
        <end position="62"/>
    </location>
</feature>
<gene>
    <name evidence="2" type="ORF">RS84_02374</name>
</gene>
<protein>
    <submittedName>
        <fullName evidence="2">Uncharacterized protein</fullName>
    </submittedName>
</protein>
<proteinExistence type="predicted"/>
<feature type="compositionally biased region" description="Acidic residues" evidence="1">
    <location>
        <begin position="394"/>
        <end position="406"/>
    </location>
</feature>
<dbReference type="STRING" id="273678.RS84_02374"/>
<feature type="compositionally biased region" description="Basic and acidic residues" evidence="1">
    <location>
        <begin position="63"/>
        <end position="73"/>
    </location>
</feature>
<keyword evidence="3" id="KW-1185">Reference proteome</keyword>
<reference evidence="2 3" key="1">
    <citation type="submission" date="2015-02" db="EMBL/GenBank/DDBJ databases">
        <title>Draft genome sequences of ten Microbacterium spp. with emphasis on heavy metal contaminated environments.</title>
        <authorList>
            <person name="Corretto E."/>
        </authorList>
    </citation>
    <scope>NUCLEOTIDE SEQUENCE [LARGE SCALE GENOMIC DNA]</scope>
    <source>
        <strain evidence="2 3">SA35</strain>
    </source>
</reference>
<feature type="region of interest" description="Disordered" evidence="1">
    <location>
        <begin position="39"/>
        <end position="118"/>
    </location>
</feature>
<evidence type="ECO:0000313" key="2">
    <source>
        <dbReference type="EMBL" id="KJL47576.1"/>
    </source>
</evidence>
<sequence length="406" mass="42773">MAPLPESDELRALQQKAYGRGGGLTEAEAARLRALEALGSGHDVPEEPSAPPVVERGSAATERGAERAERVDATTRVTVPPPQVTELSSPRFVSPAARSTTEGVPAASTTEGVPAASPVAASSWRQDLRRHGKAVAAASALLLLVGIGTGWALFAPRVRDAVALTAEEVQHKLELDEEYDFDEGTLRAVVRDDDALVWFGTQSDGEQSCLVLDAAEQTQLGCSPTDGINTVYGMNATITLPPDEDAAEGDFGTSINAYGMLSSTGEPMVAIQRWDQDASVLDQFEGDERTRAQELIDEGFEAGLSLAGYVRGEPAWIAYRFTDSSENERCLIVDALDGIVCGSESDTLTDGLTITGDGDGGRIDVSAGFTNWGQPYLTVTENPGGASTTVIDTETGDPIEVTDPEG</sequence>
<feature type="compositionally biased region" description="Polar residues" evidence="1">
    <location>
        <begin position="383"/>
        <end position="392"/>
    </location>
</feature>
<accession>A0A0M2HLK5</accession>
<evidence type="ECO:0000256" key="1">
    <source>
        <dbReference type="SAM" id="MobiDB-lite"/>
    </source>
</evidence>
<dbReference type="AlphaFoldDB" id="A0A0M2HLK5"/>
<dbReference type="OrthoDB" id="5062378at2"/>
<dbReference type="EMBL" id="JYJB01000009">
    <property type="protein sequence ID" value="KJL47576.1"/>
    <property type="molecule type" value="Genomic_DNA"/>
</dbReference>
<dbReference type="Proteomes" id="UP000033900">
    <property type="component" value="Unassembled WGS sequence"/>
</dbReference>
<organism evidence="2 3">
    <name type="scientific">Microbacterium hydrocarbonoxydans</name>
    <dbReference type="NCBI Taxonomy" id="273678"/>
    <lineage>
        <taxon>Bacteria</taxon>
        <taxon>Bacillati</taxon>
        <taxon>Actinomycetota</taxon>
        <taxon>Actinomycetes</taxon>
        <taxon>Micrococcales</taxon>
        <taxon>Microbacteriaceae</taxon>
        <taxon>Microbacterium</taxon>
    </lineage>
</organism>
<dbReference type="RefSeq" id="WP_045257946.1">
    <property type="nucleotide sequence ID" value="NZ_JYJB01000009.1"/>
</dbReference>